<reference evidence="2" key="2">
    <citation type="submission" date="2021-12" db="EMBL/GenBank/DDBJ databases">
        <title>Resequencing data analysis of finger millet.</title>
        <authorList>
            <person name="Hatakeyama M."/>
            <person name="Aluri S."/>
            <person name="Balachadran M.T."/>
            <person name="Sivarajan S.R."/>
            <person name="Poveda L."/>
            <person name="Shimizu-Inatsugi R."/>
            <person name="Schlapbach R."/>
            <person name="Sreeman S.M."/>
            <person name="Shimizu K.K."/>
        </authorList>
    </citation>
    <scope>NUCLEOTIDE SEQUENCE</scope>
</reference>
<reference evidence="2" key="1">
    <citation type="journal article" date="2018" name="DNA Res.">
        <title>Multiple hybrid de novo genome assembly of finger millet, an orphan allotetraploid crop.</title>
        <authorList>
            <person name="Hatakeyama M."/>
            <person name="Aluri S."/>
            <person name="Balachadran M.T."/>
            <person name="Sivarajan S.R."/>
            <person name="Patrignani A."/>
            <person name="Gruter S."/>
            <person name="Poveda L."/>
            <person name="Shimizu-Inatsugi R."/>
            <person name="Baeten J."/>
            <person name="Francoijs K.J."/>
            <person name="Nataraja K.N."/>
            <person name="Reddy Y.A.N."/>
            <person name="Phadnis S."/>
            <person name="Ravikumar R.L."/>
            <person name="Schlapbach R."/>
            <person name="Sreeman S.M."/>
            <person name="Shimizu K.K."/>
        </authorList>
    </citation>
    <scope>NUCLEOTIDE SEQUENCE</scope>
</reference>
<dbReference type="EMBL" id="BQKI01000017">
    <property type="protein sequence ID" value="GJN09993.1"/>
    <property type="molecule type" value="Genomic_DNA"/>
</dbReference>
<feature type="domain" description="L-gulonolactone oxidase 2-like C-terminal" evidence="1">
    <location>
        <begin position="185"/>
        <end position="224"/>
    </location>
</feature>
<dbReference type="InterPro" id="IPR016171">
    <property type="entry name" value="Vanillyl_alc_oxidase_C-sub2"/>
</dbReference>
<name>A0AAV5DHL1_ELECO</name>
<organism evidence="2 3">
    <name type="scientific">Eleusine coracana subsp. coracana</name>
    <dbReference type="NCBI Taxonomy" id="191504"/>
    <lineage>
        <taxon>Eukaryota</taxon>
        <taxon>Viridiplantae</taxon>
        <taxon>Streptophyta</taxon>
        <taxon>Embryophyta</taxon>
        <taxon>Tracheophyta</taxon>
        <taxon>Spermatophyta</taxon>
        <taxon>Magnoliopsida</taxon>
        <taxon>Liliopsida</taxon>
        <taxon>Poales</taxon>
        <taxon>Poaceae</taxon>
        <taxon>PACMAD clade</taxon>
        <taxon>Chloridoideae</taxon>
        <taxon>Cynodonteae</taxon>
        <taxon>Eleusininae</taxon>
        <taxon>Eleusine</taxon>
    </lineage>
</organism>
<dbReference type="Pfam" id="PF22906">
    <property type="entry name" value="GULLO2-like_3rd"/>
    <property type="match status" value="1"/>
</dbReference>
<gene>
    <name evidence="2" type="primary">ga28051</name>
    <name evidence="2" type="ORF">PR202_ga28051</name>
</gene>
<sequence length="228" mass="25015">MDAATLSLPPPETSHTVGALSVGRGGEAAMVDGEKGEERVWRCASEKEKREARRAARVEEEEGGGLGVRLWELNPAGVLCGVEMYGGVMMRFVRGSSALLRKPEGSVDFDLSYYRRRWHCAATSGSRTRGKNRNVTFEGATAKYGGSAWAEEFERVRRAYDPEGLFTNEWSNQVLGIGEGVSVVRDGCALEGPCMCSVDTHCAPDRGYLCRPGRVYEEARVCRHSSEL</sequence>
<dbReference type="InterPro" id="IPR055154">
    <property type="entry name" value="GULLO2-like_C"/>
</dbReference>
<comment type="caution">
    <text evidence="2">The sequence shown here is derived from an EMBL/GenBank/DDBJ whole genome shotgun (WGS) entry which is preliminary data.</text>
</comment>
<dbReference type="Gene3D" id="1.10.45.10">
    <property type="entry name" value="Vanillyl-alcohol Oxidase, Chain A, domain 4"/>
    <property type="match status" value="1"/>
</dbReference>
<protein>
    <recommendedName>
        <fullName evidence="1">L-gulonolactone oxidase 2-like C-terminal domain-containing protein</fullName>
    </recommendedName>
</protein>
<proteinExistence type="predicted"/>
<dbReference type="AlphaFoldDB" id="A0AAV5DHL1"/>
<evidence type="ECO:0000313" key="3">
    <source>
        <dbReference type="Proteomes" id="UP001054889"/>
    </source>
</evidence>
<evidence type="ECO:0000313" key="2">
    <source>
        <dbReference type="EMBL" id="GJN09993.1"/>
    </source>
</evidence>
<dbReference type="Proteomes" id="UP001054889">
    <property type="component" value="Unassembled WGS sequence"/>
</dbReference>
<keyword evidence="3" id="KW-1185">Reference proteome</keyword>
<accession>A0AAV5DHL1</accession>
<evidence type="ECO:0000259" key="1">
    <source>
        <dbReference type="Pfam" id="PF22906"/>
    </source>
</evidence>